<keyword evidence="2" id="KW-0695">RNA-directed DNA polymerase</keyword>
<dbReference type="GO" id="GO:0003964">
    <property type="term" value="F:RNA-directed DNA polymerase activity"/>
    <property type="evidence" value="ECO:0007669"/>
    <property type="project" value="UniProtKB-KW"/>
</dbReference>
<keyword evidence="2" id="KW-0548">Nucleotidyltransferase</keyword>
<evidence type="ECO:0000313" key="2">
    <source>
        <dbReference type="EMBL" id="PFK47749.1"/>
    </source>
</evidence>
<evidence type="ECO:0000259" key="1">
    <source>
        <dbReference type="Pfam" id="PF08388"/>
    </source>
</evidence>
<reference evidence="2 3" key="1">
    <citation type="submission" date="2017-09" db="EMBL/GenBank/DDBJ databases">
        <title>Large-scale bioinformatics analysis of Bacillus genomes uncovers conserved roles of natural products in bacterial physiology.</title>
        <authorList>
            <consortium name="Agbiome Team Llc"/>
            <person name="Bleich R.M."/>
            <person name="Grubbs K.J."/>
            <person name="Santa Maria K.C."/>
            <person name="Allen S.E."/>
            <person name="Farag S."/>
            <person name="Shank E.A."/>
            <person name="Bowers A."/>
        </authorList>
    </citation>
    <scope>NUCLEOTIDE SEQUENCE [LARGE SCALE GENOMIC DNA]</scope>
    <source>
        <strain evidence="2 3">AFS083043</strain>
    </source>
</reference>
<protein>
    <submittedName>
        <fullName evidence="2">Reverse transcriptase</fullName>
    </submittedName>
</protein>
<comment type="caution">
    <text evidence="2">The sequence shown here is derived from an EMBL/GenBank/DDBJ whole genome shotgun (WGS) entry which is preliminary data.</text>
</comment>
<dbReference type="AlphaFoldDB" id="A0A2B0N3M4"/>
<evidence type="ECO:0000313" key="3">
    <source>
        <dbReference type="Proteomes" id="UP000242656"/>
    </source>
</evidence>
<sequence length="127" mass="15068">MRRIPNRNKNGSFVFMTSKKKARTTVKARIRKLIQNAGAKPAQDLIKQINAVLAGWVNYFRIGNSSRAFSEVPDYTEMKIRTLLTRRKRRRKRSIGWQRWSNEYLYGVLGLYWDWKVLPLKSAESYR</sequence>
<dbReference type="Pfam" id="PF08388">
    <property type="entry name" value="GIIM"/>
    <property type="match status" value="1"/>
</dbReference>
<dbReference type="InterPro" id="IPR013597">
    <property type="entry name" value="Mat_intron_G2"/>
</dbReference>
<accession>A0A2B0N3M4</accession>
<organism evidence="2 3">
    <name type="scientific">Bacillus cereus</name>
    <dbReference type="NCBI Taxonomy" id="1396"/>
    <lineage>
        <taxon>Bacteria</taxon>
        <taxon>Bacillati</taxon>
        <taxon>Bacillota</taxon>
        <taxon>Bacilli</taxon>
        <taxon>Bacillales</taxon>
        <taxon>Bacillaceae</taxon>
        <taxon>Bacillus</taxon>
        <taxon>Bacillus cereus group</taxon>
    </lineage>
</organism>
<dbReference type="Proteomes" id="UP000242656">
    <property type="component" value="Unassembled WGS sequence"/>
</dbReference>
<keyword evidence="2" id="KW-0808">Transferase</keyword>
<feature type="domain" description="Group II intron maturase-specific" evidence="1">
    <location>
        <begin position="25"/>
        <end position="100"/>
    </location>
</feature>
<proteinExistence type="predicted"/>
<dbReference type="EMBL" id="NUWN01000004">
    <property type="protein sequence ID" value="PFK47749.1"/>
    <property type="molecule type" value="Genomic_DNA"/>
</dbReference>
<name>A0A2B0N3M4_BACCE</name>
<gene>
    <name evidence="2" type="ORF">COI93_00595</name>
</gene>